<keyword evidence="1" id="KW-0472">Membrane</keyword>
<reference evidence="2" key="1">
    <citation type="submission" date="2020-10" db="EMBL/GenBank/DDBJ databases">
        <authorList>
            <person name="Gilroy R."/>
        </authorList>
    </citation>
    <scope>NUCLEOTIDE SEQUENCE</scope>
    <source>
        <strain evidence="2">ChiW16-3235</strain>
    </source>
</reference>
<feature type="transmembrane region" description="Helical" evidence="1">
    <location>
        <begin position="101"/>
        <end position="121"/>
    </location>
</feature>
<gene>
    <name evidence="2" type="ORF">IAB94_01040</name>
</gene>
<protein>
    <submittedName>
        <fullName evidence="2">Uncharacterized protein</fullName>
    </submittedName>
</protein>
<dbReference type="EMBL" id="DVHK01000022">
    <property type="protein sequence ID" value="HIR66615.1"/>
    <property type="molecule type" value="Genomic_DNA"/>
</dbReference>
<feature type="transmembrane region" description="Helical" evidence="1">
    <location>
        <begin position="30"/>
        <end position="49"/>
    </location>
</feature>
<dbReference type="AlphaFoldDB" id="A0A9D1E5F2"/>
<accession>A0A9D1E5F2</accession>
<feature type="transmembrane region" description="Helical" evidence="1">
    <location>
        <begin position="175"/>
        <end position="197"/>
    </location>
</feature>
<feature type="transmembrane region" description="Helical" evidence="1">
    <location>
        <begin position="150"/>
        <end position="168"/>
    </location>
</feature>
<keyword evidence="1" id="KW-1133">Transmembrane helix</keyword>
<comment type="caution">
    <text evidence="2">The sequence shown here is derived from an EMBL/GenBank/DDBJ whole genome shotgun (WGS) entry which is preliminary data.</text>
</comment>
<dbReference type="Proteomes" id="UP000823913">
    <property type="component" value="Unassembled WGS sequence"/>
</dbReference>
<name>A0A9D1E5F2_9FIRM</name>
<organism evidence="2 3">
    <name type="scientific">Candidatus Coproplasma avicola</name>
    <dbReference type="NCBI Taxonomy" id="2840744"/>
    <lineage>
        <taxon>Bacteria</taxon>
        <taxon>Bacillati</taxon>
        <taxon>Bacillota</taxon>
        <taxon>Clostridia</taxon>
        <taxon>Eubacteriales</taxon>
        <taxon>Candidatus Coproplasma</taxon>
    </lineage>
</organism>
<evidence type="ECO:0000313" key="2">
    <source>
        <dbReference type="EMBL" id="HIR66615.1"/>
    </source>
</evidence>
<reference evidence="2" key="2">
    <citation type="journal article" date="2021" name="PeerJ">
        <title>Extensive microbial diversity within the chicken gut microbiome revealed by metagenomics and culture.</title>
        <authorList>
            <person name="Gilroy R."/>
            <person name="Ravi A."/>
            <person name="Getino M."/>
            <person name="Pursley I."/>
            <person name="Horton D.L."/>
            <person name="Alikhan N.F."/>
            <person name="Baker D."/>
            <person name="Gharbi K."/>
            <person name="Hall N."/>
            <person name="Watson M."/>
            <person name="Adriaenssens E.M."/>
            <person name="Foster-Nyarko E."/>
            <person name="Jarju S."/>
            <person name="Secka A."/>
            <person name="Antonio M."/>
            <person name="Oren A."/>
            <person name="Chaudhuri R.R."/>
            <person name="La Ragione R."/>
            <person name="Hildebrand F."/>
            <person name="Pallen M.J."/>
        </authorList>
    </citation>
    <scope>NUCLEOTIDE SEQUENCE</scope>
    <source>
        <strain evidence="2">ChiW16-3235</strain>
    </source>
</reference>
<evidence type="ECO:0000256" key="1">
    <source>
        <dbReference type="SAM" id="Phobius"/>
    </source>
</evidence>
<evidence type="ECO:0000313" key="3">
    <source>
        <dbReference type="Proteomes" id="UP000823913"/>
    </source>
</evidence>
<feature type="transmembrane region" description="Helical" evidence="1">
    <location>
        <begin position="61"/>
        <end position="80"/>
    </location>
</feature>
<feature type="transmembrane region" description="Helical" evidence="1">
    <location>
        <begin position="217"/>
        <end position="247"/>
    </location>
</feature>
<sequence>MNKGTFRQYKAFCKVGDSAFALPHNFKVNGGFLIGYFILIISIVTSVGATDGFTRQSVLPAIDISFLSCIIIYLVSRAFACNPRLKEVPITYKRRAAYTLFFTYTIILCYAIVCAGVYVLAMELCKIYVPYEILEDGTRLTYVYPEVNGYAFYALRYIFAPAAAIVAARLNGAKNIIFTIAVCAFYALGNFLPNIIFDMTKNGIDGAISLNGNTIYALGHIAFGGAYVAVYGVITAAVVAWSVAIVFKREKPSRL</sequence>
<proteinExistence type="predicted"/>
<keyword evidence="1" id="KW-0812">Transmembrane</keyword>